<dbReference type="RefSeq" id="XP_007310563.1">
    <property type="nucleotide sequence ID" value="XM_007310501.1"/>
</dbReference>
<dbReference type="GeneID" id="18802173"/>
<evidence type="ECO:0000256" key="1">
    <source>
        <dbReference type="SAM" id="Phobius"/>
    </source>
</evidence>
<gene>
    <name evidence="2" type="ORF">STEHIDRAFT_162856</name>
</gene>
<dbReference type="Proteomes" id="UP000053927">
    <property type="component" value="Unassembled WGS sequence"/>
</dbReference>
<reference evidence="3" key="1">
    <citation type="journal article" date="2012" name="Science">
        <title>The Paleozoic origin of enzymatic lignin decomposition reconstructed from 31 fungal genomes.</title>
        <authorList>
            <person name="Floudas D."/>
            <person name="Binder M."/>
            <person name="Riley R."/>
            <person name="Barry K."/>
            <person name="Blanchette R.A."/>
            <person name="Henrissat B."/>
            <person name="Martinez A.T."/>
            <person name="Otillar R."/>
            <person name="Spatafora J.W."/>
            <person name="Yadav J.S."/>
            <person name="Aerts A."/>
            <person name="Benoit I."/>
            <person name="Boyd A."/>
            <person name="Carlson A."/>
            <person name="Copeland A."/>
            <person name="Coutinho P.M."/>
            <person name="de Vries R.P."/>
            <person name="Ferreira P."/>
            <person name="Findley K."/>
            <person name="Foster B."/>
            <person name="Gaskell J."/>
            <person name="Glotzer D."/>
            <person name="Gorecki P."/>
            <person name="Heitman J."/>
            <person name="Hesse C."/>
            <person name="Hori C."/>
            <person name="Igarashi K."/>
            <person name="Jurgens J.A."/>
            <person name="Kallen N."/>
            <person name="Kersten P."/>
            <person name="Kohler A."/>
            <person name="Kuees U."/>
            <person name="Kumar T.K.A."/>
            <person name="Kuo A."/>
            <person name="LaButti K."/>
            <person name="Larrondo L.F."/>
            <person name="Lindquist E."/>
            <person name="Ling A."/>
            <person name="Lombard V."/>
            <person name="Lucas S."/>
            <person name="Lundell T."/>
            <person name="Martin R."/>
            <person name="McLaughlin D.J."/>
            <person name="Morgenstern I."/>
            <person name="Morin E."/>
            <person name="Murat C."/>
            <person name="Nagy L.G."/>
            <person name="Nolan M."/>
            <person name="Ohm R.A."/>
            <person name="Patyshakuliyeva A."/>
            <person name="Rokas A."/>
            <person name="Ruiz-Duenas F.J."/>
            <person name="Sabat G."/>
            <person name="Salamov A."/>
            <person name="Samejima M."/>
            <person name="Schmutz J."/>
            <person name="Slot J.C."/>
            <person name="St John F."/>
            <person name="Stenlid J."/>
            <person name="Sun H."/>
            <person name="Sun S."/>
            <person name="Syed K."/>
            <person name="Tsang A."/>
            <person name="Wiebenga A."/>
            <person name="Young D."/>
            <person name="Pisabarro A."/>
            <person name="Eastwood D.C."/>
            <person name="Martin F."/>
            <person name="Cullen D."/>
            <person name="Grigoriev I.V."/>
            <person name="Hibbett D.S."/>
        </authorList>
    </citation>
    <scope>NUCLEOTIDE SEQUENCE [LARGE SCALE GENOMIC DNA]</scope>
    <source>
        <strain evidence="3">FP-91666</strain>
    </source>
</reference>
<evidence type="ECO:0000313" key="3">
    <source>
        <dbReference type="Proteomes" id="UP000053927"/>
    </source>
</evidence>
<keyword evidence="3" id="KW-1185">Reference proteome</keyword>
<accession>R7RYN7</accession>
<feature type="transmembrane region" description="Helical" evidence="1">
    <location>
        <begin position="45"/>
        <end position="67"/>
    </location>
</feature>
<proteinExistence type="predicted"/>
<keyword evidence="1" id="KW-0812">Transmembrane</keyword>
<dbReference type="AlphaFoldDB" id="R7RYN7"/>
<name>R7RYN7_STEHR</name>
<keyword evidence="1" id="KW-1133">Transmembrane helix</keyword>
<protein>
    <submittedName>
        <fullName evidence="2">Uncharacterized protein</fullName>
    </submittedName>
</protein>
<keyword evidence="1" id="KW-0472">Membrane</keyword>
<organism evidence="2 3">
    <name type="scientific">Stereum hirsutum (strain FP-91666)</name>
    <name type="common">White-rot fungus</name>
    <dbReference type="NCBI Taxonomy" id="721885"/>
    <lineage>
        <taxon>Eukaryota</taxon>
        <taxon>Fungi</taxon>
        <taxon>Dikarya</taxon>
        <taxon>Basidiomycota</taxon>
        <taxon>Agaricomycotina</taxon>
        <taxon>Agaricomycetes</taxon>
        <taxon>Russulales</taxon>
        <taxon>Stereaceae</taxon>
        <taxon>Stereum</taxon>
    </lineage>
</organism>
<dbReference type="KEGG" id="shs:STEHIDRAFT_162856"/>
<sequence length="128" mass="13781">MSSSEPSEVNSYPASRLETSFFETTETFDDIWHPRPTGPFSIGDVVALGCILLSIFLVLILVTLDAMQAAADDVDLGRRESGTMSLQRLTVAFGMFFICCAGVGSMIRRTNGEPTVAGEIPALEKLSS</sequence>
<dbReference type="EMBL" id="JH687398">
    <property type="protein sequence ID" value="EIM80439.1"/>
    <property type="molecule type" value="Genomic_DNA"/>
</dbReference>
<evidence type="ECO:0000313" key="2">
    <source>
        <dbReference type="EMBL" id="EIM80439.1"/>
    </source>
</evidence>
<feature type="transmembrane region" description="Helical" evidence="1">
    <location>
        <begin position="88"/>
        <end position="107"/>
    </location>
</feature>